<reference evidence="1 2" key="1">
    <citation type="journal article" date="2019" name="Int. J. Syst. Evol. Microbiol.">
        <title>The Global Catalogue of Microorganisms (GCM) 10K type strain sequencing project: providing services to taxonomists for standard genome sequencing and annotation.</title>
        <authorList>
            <consortium name="The Broad Institute Genomics Platform"/>
            <consortium name="The Broad Institute Genome Sequencing Center for Infectious Disease"/>
            <person name="Wu L."/>
            <person name="Ma J."/>
        </authorList>
    </citation>
    <scope>NUCLEOTIDE SEQUENCE [LARGE SCALE GENOMIC DNA]</scope>
    <source>
        <strain evidence="1 2">JCM 10696</strain>
    </source>
</reference>
<organism evidence="1 2">
    <name type="scientific">Actinocorallia libanotica</name>
    <dbReference type="NCBI Taxonomy" id="46162"/>
    <lineage>
        <taxon>Bacteria</taxon>
        <taxon>Bacillati</taxon>
        <taxon>Actinomycetota</taxon>
        <taxon>Actinomycetes</taxon>
        <taxon>Streptosporangiales</taxon>
        <taxon>Thermomonosporaceae</taxon>
        <taxon>Actinocorallia</taxon>
    </lineage>
</organism>
<keyword evidence="2" id="KW-1185">Reference proteome</keyword>
<sequence>MTDLVELIVRRTRRLPRPGGGAGETEVVVRQFDAVLMSAGFKLSREAMEHLAGRDEGTVVDFAVRVLAAVRREVGDHVRHNTYFKDFPGGVPDTLEFWTRCLAEALLDPVVAERGITGGDGLNLLDLPSYGRYLHTYEEMLAAHDELIPSAGDRVTLLHLGGTLEEEASRLYLALAGSTVPLGEDDADALRVLASHCADGPQPEQIPVREHRAHINQVRLASGKDLLVDTVTDVLRLASVLSGGSADLEPATRLRSPSRRARRALLAALDGVVAASPAKLGDVNAHREQWKRLGERLHPHEYPCWPHAARVFAVARGEERAPSLAARVQSAMDARDVLRATRILTTAPGLLFRSLDWLVRSAASEEEAHAILEAVENTVEQVSGRVLLSLREHLDNRSASRGGHRIFITRKSRAWKGPDNRAPLDMSLALRVCEILDAEVTRRLPEVDHLVIDREIWSVALPLSGKSSPSGFGVLPRGSYSPVEGNLLRFFIYWRQREKTTDLDLSALLLNDDYTYASQLSWTHLTEVGGEHSGDITSAENGASEFIDLTLGKLQQRVIIPQVHVYSGEGFDELAESFFGFMVRDARQAGAPFEPATVRMKSDLRGHGRVALPLVFLRGQDGRWRAKWLHLFLRGGVNFNRVETTGMTTAHLVGTIVDREYLRVRHLTDLWSAKAAKVTFLGDDNDAPSAPVTFVGRERPEDLPEGSEIFDLTRLSDLIPS</sequence>
<accession>A0ABN1QHJ7</accession>
<evidence type="ECO:0000313" key="2">
    <source>
        <dbReference type="Proteomes" id="UP001500665"/>
    </source>
</evidence>
<dbReference type="Proteomes" id="UP001500665">
    <property type="component" value="Unassembled WGS sequence"/>
</dbReference>
<proteinExistence type="predicted"/>
<dbReference type="EMBL" id="BAAAHH010000004">
    <property type="protein sequence ID" value="GAA0942832.1"/>
    <property type="molecule type" value="Genomic_DNA"/>
</dbReference>
<protein>
    <submittedName>
        <fullName evidence="1">TerD family protein</fullName>
    </submittedName>
</protein>
<evidence type="ECO:0000313" key="1">
    <source>
        <dbReference type="EMBL" id="GAA0942832.1"/>
    </source>
</evidence>
<dbReference type="RefSeq" id="WP_344238035.1">
    <property type="nucleotide sequence ID" value="NZ_BAAAHH010000004.1"/>
</dbReference>
<comment type="caution">
    <text evidence="1">The sequence shown here is derived from an EMBL/GenBank/DDBJ whole genome shotgun (WGS) entry which is preliminary data.</text>
</comment>
<gene>
    <name evidence="1" type="ORF">GCM10009550_14310</name>
</gene>
<name>A0ABN1QHJ7_9ACTN</name>